<dbReference type="AlphaFoldDB" id="A0A1Y5FCR2"/>
<protein>
    <submittedName>
        <fullName evidence="1">Uncharacterized protein</fullName>
    </submittedName>
</protein>
<reference evidence="2" key="1">
    <citation type="journal article" date="2017" name="Proc. Natl. Acad. Sci. U.S.A.">
        <title>Simulation of Deepwater Horizon oil plume reveals substrate specialization within a complex community of hydrocarbon-degraders.</title>
        <authorList>
            <person name="Hu P."/>
            <person name="Dubinsky E.A."/>
            <person name="Probst A.J."/>
            <person name="Wang J."/>
            <person name="Sieber C.M.K."/>
            <person name="Tom L.M."/>
            <person name="Gardinali P."/>
            <person name="Banfield J.F."/>
            <person name="Atlas R.M."/>
            <person name="Andersen G.L."/>
        </authorList>
    </citation>
    <scope>NUCLEOTIDE SEQUENCE [LARGE SCALE GENOMIC DNA]</scope>
</reference>
<dbReference type="EMBL" id="MAAO01000002">
    <property type="protein sequence ID" value="OUR99898.1"/>
    <property type="molecule type" value="Genomic_DNA"/>
</dbReference>
<sequence length="112" mass="12880">MAFLFILISFELSAAQFSCTLILENEEAELVHTIFKNQIVSENAITEVNEDYSIVIKNLNNDMRLFQLLNRSQAEKYEKFEEYDAELMTHSTDDLVLISSSHVGKLACQKLE</sequence>
<gene>
    <name evidence="1" type="ORF">A9Q84_02390</name>
</gene>
<comment type="caution">
    <text evidence="1">The sequence shown here is derived from an EMBL/GenBank/DDBJ whole genome shotgun (WGS) entry which is preliminary data.</text>
</comment>
<accession>A0A1Y5FCR2</accession>
<organism evidence="1 2">
    <name type="scientific">Halobacteriovorax marinus</name>
    <dbReference type="NCBI Taxonomy" id="97084"/>
    <lineage>
        <taxon>Bacteria</taxon>
        <taxon>Pseudomonadati</taxon>
        <taxon>Bdellovibrionota</taxon>
        <taxon>Bacteriovoracia</taxon>
        <taxon>Bacteriovoracales</taxon>
        <taxon>Halobacteriovoraceae</taxon>
        <taxon>Halobacteriovorax</taxon>
    </lineage>
</organism>
<name>A0A1Y5FCR2_9BACT</name>
<dbReference type="Proteomes" id="UP000196531">
    <property type="component" value="Unassembled WGS sequence"/>
</dbReference>
<evidence type="ECO:0000313" key="1">
    <source>
        <dbReference type="EMBL" id="OUR99898.1"/>
    </source>
</evidence>
<proteinExistence type="predicted"/>
<evidence type="ECO:0000313" key="2">
    <source>
        <dbReference type="Proteomes" id="UP000196531"/>
    </source>
</evidence>